<sequence>MQSIINEAEKPKKGGQKGPPTPTKKKKIKKEARKPKSPTPSDNEDSQSDSDVHIEGDEPIQNKDTATTSQPDVSQPISTNPEVTTEIPFSVPIPTYFFENVSIPYPTAIVSIPITISPCLPVTLGISQSPPIFTDSTTTPITTVEPLVSINAFDAGIGVSGFTTGHSTQPIFLLRQNDLDMIYGDDEDNFAGFTYSPFNIKTESDDEAHVMRGKLKSLLETLTKEHSANLEKMNKPVEASATVCNNTTEKVDKLITNPRVFMEKFQRSFESNTMKVNEVISSLGSTLKTEKAKLQEVRTGLKTGHDQFNSSISAQISKLQYGLDMKRKIAVVLTIKTEKVKVLTIKHENAEKQVNDLLSENAATKSCIAVKYA</sequence>
<feature type="compositionally biased region" description="Basic residues" evidence="1">
    <location>
        <begin position="23"/>
        <end position="36"/>
    </location>
</feature>
<evidence type="ECO:0000313" key="2">
    <source>
        <dbReference type="EMBL" id="CAI9298790.1"/>
    </source>
</evidence>
<evidence type="ECO:0000313" key="3">
    <source>
        <dbReference type="Proteomes" id="UP001177003"/>
    </source>
</evidence>
<reference evidence="2" key="1">
    <citation type="submission" date="2023-04" db="EMBL/GenBank/DDBJ databases">
        <authorList>
            <person name="Vijverberg K."/>
            <person name="Xiong W."/>
            <person name="Schranz E."/>
        </authorList>
    </citation>
    <scope>NUCLEOTIDE SEQUENCE</scope>
</reference>
<proteinExistence type="predicted"/>
<evidence type="ECO:0000256" key="1">
    <source>
        <dbReference type="SAM" id="MobiDB-lite"/>
    </source>
</evidence>
<dbReference type="EMBL" id="OX465084">
    <property type="protein sequence ID" value="CAI9298790.1"/>
    <property type="molecule type" value="Genomic_DNA"/>
</dbReference>
<name>A0AA35ZTU3_LACSI</name>
<organism evidence="2 3">
    <name type="scientific">Lactuca saligna</name>
    <name type="common">Willowleaf lettuce</name>
    <dbReference type="NCBI Taxonomy" id="75948"/>
    <lineage>
        <taxon>Eukaryota</taxon>
        <taxon>Viridiplantae</taxon>
        <taxon>Streptophyta</taxon>
        <taxon>Embryophyta</taxon>
        <taxon>Tracheophyta</taxon>
        <taxon>Spermatophyta</taxon>
        <taxon>Magnoliopsida</taxon>
        <taxon>eudicotyledons</taxon>
        <taxon>Gunneridae</taxon>
        <taxon>Pentapetalae</taxon>
        <taxon>asterids</taxon>
        <taxon>campanulids</taxon>
        <taxon>Asterales</taxon>
        <taxon>Asteraceae</taxon>
        <taxon>Cichorioideae</taxon>
        <taxon>Cichorieae</taxon>
        <taxon>Lactucinae</taxon>
        <taxon>Lactuca</taxon>
    </lineage>
</organism>
<feature type="region of interest" description="Disordered" evidence="1">
    <location>
        <begin position="1"/>
        <end position="82"/>
    </location>
</feature>
<accession>A0AA35ZTU3</accession>
<protein>
    <submittedName>
        <fullName evidence="2">Uncharacterized protein</fullName>
    </submittedName>
</protein>
<gene>
    <name evidence="2" type="ORF">LSALG_LOCUS37534</name>
</gene>
<keyword evidence="3" id="KW-1185">Reference proteome</keyword>
<dbReference type="AlphaFoldDB" id="A0AA35ZTU3"/>
<dbReference type="Proteomes" id="UP001177003">
    <property type="component" value="Chromosome 8"/>
</dbReference>
<feature type="compositionally biased region" description="Polar residues" evidence="1">
    <location>
        <begin position="62"/>
        <end position="82"/>
    </location>
</feature>